<dbReference type="EMBL" id="SAXT01000004">
    <property type="protein sequence ID" value="TXJ12200.1"/>
    <property type="molecule type" value="Genomic_DNA"/>
</dbReference>
<gene>
    <name evidence="1" type="ORF">EPJ80_05255</name>
</gene>
<protein>
    <recommendedName>
        <fullName evidence="3">Lipoprotein</fullName>
    </recommendedName>
</protein>
<proteinExistence type="predicted"/>
<dbReference type="Proteomes" id="UP000325116">
    <property type="component" value="Unassembled WGS sequence"/>
</dbReference>
<dbReference type="PROSITE" id="PS51257">
    <property type="entry name" value="PROKAR_LIPOPROTEIN"/>
    <property type="match status" value="1"/>
</dbReference>
<evidence type="ECO:0008006" key="3">
    <source>
        <dbReference type="Google" id="ProtNLM"/>
    </source>
</evidence>
<organism evidence="1 2">
    <name type="scientific">Brachyspira aalborgi</name>
    <dbReference type="NCBI Taxonomy" id="29522"/>
    <lineage>
        <taxon>Bacteria</taxon>
        <taxon>Pseudomonadati</taxon>
        <taxon>Spirochaetota</taxon>
        <taxon>Spirochaetia</taxon>
        <taxon>Brachyspirales</taxon>
        <taxon>Brachyspiraceae</taxon>
        <taxon>Brachyspira</taxon>
    </lineage>
</organism>
<evidence type="ECO:0000313" key="2">
    <source>
        <dbReference type="Proteomes" id="UP000325116"/>
    </source>
</evidence>
<sequence length="135" mass="16010">MKLKFYLIIICLIVFGCKKKISYEGILIHRNDLPFRGYNMSYAPENDIYLQTSKKDSNFPDGVRYYLIIPKDREYQNFKNNLGRKVKANGIELEGISYITYMVLTDPDYVDTNEKELYVGLYHYYLEDAKIVKVY</sequence>
<dbReference type="AlphaFoldDB" id="A0A5C8CFW7"/>
<evidence type="ECO:0000313" key="1">
    <source>
        <dbReference type="EMBL" id="TXJ12200.1"/>
    </source>
</evidence>
<comment type="caution">
    <text evidence="1">The sequence shown here is derived from an EMBL/GenBank/DDBJ whole genome shotgun (WGS) entry which is preliminary data.</text>
</comment>
<accession>A0A5C8CFW7</accession>
<dbReference type="RefSeq" id="WP_147758196.1">
    <property type="nucleotide sequence ID" value="NZ_SAXT01000004.1"/>
</dbReference>
<reference evidence="1 2" key="1">
    <citation type="journal article" date="1992" name="Lakartidningen">
        <title>[Penicillin V and not amoxicillin is the first choice preparation in acute otitis].</title>
        <authorList>
            <person name="Kamme C."/>
            <person name="Lundgren K."/>
            <person name="Prellner K."/>
        </authorList>
    </citation>
    <scope>NUCLEOTIDE SEQUENCE [LARGE SCALE GENOMIC DNA]</scope>
    <source>
        <strain evidence="1 2">W1</strain>
    </source>
</reference>
<name>A0A5C8CFW7_9SPIR</name>